<dbReference type="AlphaFoldDB" id="A0A9D9I7T9"/>
<sequence length="215" mass="24137">MRKIFIYPVAIIALLALYQAPSSAQQENTGFFDKFTFGIEGSYISSVFVYRHFNFISSYGYRIDHKYSDIGYRNNGEFLIHFGLNASRHINLSLYTGYSGVYRLKTTYPVTLRVTGLFGNDPMRGRWLVFADAGPGFSDVGDRISLSGIWKAGGGYRVALSRFSKLDFLMSVRTVMSDNGVSDPENASAVYIPEENLRRNDAIYLALTFGIGITF</sequence>
<name>A0A9D9I7T9_9BACT</name>
<feature type="signal peptide" evidence="1">
    <location>
        <begin position="1"/>
        <end position="24"/>
    </location>
</feature>
<evidence type="ECO:0000313" key="3">
    <source>
        <dbReference type="Proteomes" id="UP000823660"/>
    </source>
</evidence>
<dbReference type="Proteomes" id="UP000823660">
    <property type="component" value="Unassembled WGS sequence"/>
</dbReference>
<protein>
    <recommendedName>
        <fullName evidence="4">Outer membrane protein beta-barrel domain-containing protein</fullName>
    </recommendedName>
</protein>
<evidence type="ECO:0000313" key="2">
    <source>
        <dbReference type="EMBL" id="MBO8467511.1"/>
    </source>
</evidence>
<evidence type="ECO:0000256" key="1">
    <source>
        <dbReference type="SAM" id="SignalP"/>
    </source>
</evidence>
<accession>A0A9D9I7T9</accession>
<comment type="caution">
    <text evidence="2">The sequence shown here is derived from an EMBL/GenBank/DDBJ whole genome shotgun (WGS) entry which is preliminary data.</text>
</comment>
<keyword evidence="1" id="KW-0732">Signal</keyword>
<reference evidence="2" key="2">
    <citation type="journal article" date="2021" name="PeerJ">
        <title>Extensive microbial diversity within the chicken gut microbiome revealed by metagenomics and culture.</title>
        <authorList>
            <person name="Gilroy R."/>
            <person name="Ravi A."/>
            <person name="Getino M."/>
            <person name="Pursley I."/>
            <person name="Horton D.L."/>
            <person name="Alikhan N.F."/>
            <person name="Baker D."/>
            <person name="Gharbi K."/>
            <person name="Hall N."/>
            <person name="Watson M."/>
            <person name="Adriaenssens E.M."/>
            <person name="Foster-Nyarko E."/>
            <person name="Jarju S."/>
            <person name="Secka A."/>
            <person name="Antonio M."/>
            <person name="Oren A."/>
            <person name="Chaudhuri R.R."/>
            <person name="La Ragione R."/>
            <person name="Hildebrand F."/>
            <person name="Pallen M.J."/>
        </authorList>
    </citation>
    <scope>NUCLEOTIDE SEQUENCE</scope>
    <source>
        <strain evidence="2">B1-15692</strain>
    </source>
</reference>
<dbReference type="EMBL" id="JADIMH010000040">
    <property type="protein sequence ID" value="MBO8467511.1"/>
    <property type="molecule type" value="Genomic_DNA"/>
</dbReference>
<feature type="chain" id="PRO_5039162270" description="Outer membrane protein beta-barrel domain-containing protein" evidence="1">
    <location>
        <begin position="25"/>
        <end position="215"/>
    </location>
</feature>
<evidence type="ECO:0008006" key="4">
    <source>
        <dbReference type="Google" id="ProtNLM"/>
    </source>
</evidence>
<proteinExistence type="predicted"/>
<gene>
    <name evidence="2" type="ORF">IAB99_07085</name>
</gene>
<reference evidence="2" key="1">
    <citation type="submission" date="2020-10" db="EMBL/GenBank/DDBJ databases">
        <authorList>
            <person name="Gilroy R."/>
        </authorList>
    </citation>
    <scope>NUCLEOTIDE SEQUENCE</scope>
    <source>
        <strain evidence="2">B1-15692</strain>
    </source>
</reference>
<organism evidence="2 3">
    <name type="scientific">Candidatus Cryptobacteroides faecipullorum</name>
    <dbReference type="NCBI Taxonomy" id="2840764"/>
    <lineage>
        <taxon>Bacteria</taxon>
        <taxon>Pseudomonadati</taxon>
        <taxon>Bacteroidota</taxon>
        <taxon>Bacteroidia</taxon>
        <taxon>Bacteroidales</taxon>
        <taxon>Candidatus Cryptobacteroides</taxon>
    </lineage>
</organism>